<sequence>MEPKQEEADDAFNMVLPSKEESRLVKSQTSSRASSRTRSLSPSPNLAPFSSESLAKNAEDLVRKKGFYKSCPPPPPPPPPMMFHKSISMRPRYGEAPSFDKELKRTFTMSVGENKKFHEEKPPMQRTSFKSDHKFMGHANVPLVSEPVEKKGFLNKVLVEESDNDDEEVDDDDDDEDTETEDDDVGGERIVILQNEDNGKGPPLNGGESSKTDEASFGTMSDEGPDVDKKADEFIAKFREQIRLQRIESIKRSTKSARNSSR</sequence>
<evidence type="ECO:0000313" key="3">
    <source>
        <dbReference type="Proteomes" id="UP000075243"/>
    </source>
</evidence>
<proteinExistence type="predicted"/>
<feature type="compositionally biased region" description="Low complexity" evidence="1">
    <location>
        <begin position="27"/>
        <end position="44"/>
    </location>
</feature>
<dbReference type="Pfam" id="PF05553">
    <property type="entry name" value="DUF761"/>
    <property type="match status" value="1"/>
</dbReference>
<feature type="region of interest" description="Disordered" evidence="1">
    <location>
        <begin position="66"/>
        <end position="86"/>
    </location>
</feature>
<feature type="region of interest" description="Disordered" evidence="1">
    <location>
        <begin position="154"/>
        <end position="232"/>
    </location>
</feature>
<name>A0A151SKX8_CAJCA</name>
<feature type="region of interest" description="Disordered" evidence="1">
    <location>
        <begin position="112"/>
        <end position="133"/>
    </location>
</feature>
<dbReference type="STRING" id="3821.A0A151SKX8"/>
<feature type="compositionally biased region" description="Acidic residues" evidence="1">
    <location>
        <begin position="160"/>
        <end position="185"/>
    </location>
</feature>
<dbReference type="Gramene" id="C.cajan_01607.t">
    <property type="protein sequence ID" value="C.cajan_01607.t.cds1"/>
    <property type="gene ID" value="C.cajan_01607"/>
</dbReference>
<dbReference type="InterPro" id="IPR008480">
    <property type="entry name" value="DUF761_pln"/>
</dbReference>
<accession>A0A151SKX8</accession>
<feature type="compositionally biased region" description="Basic and acidic residues" evidence="1">
    <location>
        <begin position="113"/>
        <end position="133"/>
    </location>
</feature>
<feature type="region of interest" description="Disordered" evidence="1">
    <location>
        <begin position="1"/>
        <end position="54"/>
    </location>
</feature>
<organism evidence="2 3">
    <name type="scientific">Cajanus cajan</name>
    <name type="common">Pigeon pea</name>
    <name type="synonym">Cajanus indicus</name>
    <dbReference type="NCBI Taxonomy" id="3821"/>
    <lineage>
        <taxon>Eukaryota</taxon>
        <taxon>Viridiplantae</taxon>
        <taxon>Streptophyta</taxon>
        <taxon>Embryophyta</taxon>
        <taxon>Tracheophyta</taxon>
        <taxon>Spermatophyta</taxon>
        <taxon>Magnoliopsida</taxon>
        <taxon>eudicotyledons</taxon>
        <taxon>Gunneridae</taxon>
        <taxon>Pentapetalae</taxon>
        <taxon>rosids</taxon>
        <taxon>fabids</taxon>
        <taxon>Fabales</taxon>
        <taxon>Fabaceae</taxon>
        <taxon>Papilionoideae</taxon>
        <taxon>50 kb inversion clade</taxon>
        <taxon>NPAAA clade</taxon>
        <taxon>indigoferoid/millettioid clade</taxon>
        <taxon>Phaseoleae</taxon>
        <taxon>Cajanus</taxon>
    </lineage>
</organism>
<keyword evidence="3" id="KW-1185">Reference proteome</keyword>
<feature type="compositionally biased region" description="Pro residues" evidence="1">
    <location>
        <begin position="71"/>
        <end position="81"/>
    </location>
</feature>
<dbReference type="EMBL" id="CM003613">
    <property type="protein sequence ID" value="KYP55433.1"/>
    <property type="molecule type" value="Genomic_DNA"/>
</dbReference>
<dbReference type="Proteomes" id="UP000075243">
    <property type="component" value="Chromosome 11"/>
</dbReference>
<evidence type="ECO:0000313" key="2">
    <source>
        <dbReference type="EMBL" id="KYP55433.1"/>
    </source>
</evidence>
<evidence type="ECO:0000256" key="1">
    <source>
        <dbReference type="SAM" id="MobiDB-lite"/>
    </source>
</evidence>
<protein>
    <submittedName>
        <fullName evidence="2">Uncharacterized protein</fullName>
    </submittedName>
</protein>
<dbReference type="PANTHER" id="PTHR34059:SF1">
    <property type="entry name" value="EXPRESSED PROTEIN"/>
    <property type="match status" value="1"/>
</dbReference>
<dbReference type="AlphaFoldDB" id="A0A151SKX8"/>
<dbReference type="PANTHER" id="PTHR34059">
    <property type="entry name" value="EXPRESSED PROTEIN"/>
    <property type="match status" value="1"/>
</dbReference>
<reference evidence="2 3" key="1">
    <citation type="journal article" date="2012" name="Nat. Biotechnol.">
        <title>Draft genome sequence of pigeonpea (Cajanus cajan), an orphan legume crop of resource-poor farmers.</title>
        <authorList>
            <person name="Varshney R.K."/>
            <person name="Chen W."/>
            <person name="Li Y."/>
            <person name="Bharti A.K."/>
            <person name="Saxena R.K."/>
            <person name="Schlueter J.A."/>
            <person name="Donoghue M.T."/>
            <person name="Azam S."/>
            <person name="Fan G."/>
            <person name="Whaley A.M."/>
            <person name="Farmer A.D."/>
            <person name="Sheridan J."/>
            <person name="Iwata A."/>
            <person name="Tuteja R."/>
            <person name="Penmetsa R.V."/>
            <person name="Wu W."/>
            <person name="Upadhyaya H.D."/>
            <person name="Yang S.P."/>
            <person name="Shah T."/>
            <person name="Saxena K.B."/>
            <person name="Michael T."/>
            <person name="McCombie W.R."/>
            <person name="Yang B."/>
            <person name="Zhang G."/>
            <person name="Yang H."/>
            <person name="Wang J."/>
            <person name="Spillane C."/>
            <person name="Cook D.R."/>
            <person name="May G.D."/>
            <person name="Xu X."/>
            <person name="Jackson S.A."/>
        </authorList>
    </citation>
    <scope>NUCLEOTIDE SEQUENCE [LARGE SCALE GENOMIC DNA]</scope>
    <source>
        <strain evidence="3">cv. Asha</strain>
    </source>
</reference>
<gene>
    <name evidence="2" type="ORF">KK1_001645</name>
</gene>